<sequence length="84" mass="9699">MAMMLVVNRHTKWRNQWLDGGFIAIVLHTHRVPSADFTNTHTHTLRRDTNMRTVRHAHCSADVSALSADHFSYLIFAHSIMSTR</sequence>
<name>A0AAD5PUP4_9CRUS</name>
<dbReference type="Proteomes" id="UP000820818">
    <property type="component" value="Linkage Group LG6"/>
</dbReference>
<proteinExistence type="predicted"/>
<dbReference type="AlphaFoldDB" id="A0AAD5PUP4"/>
<dbReference type="EMBL" id="WJBH02000006">
    <property type="protein sequence ID" value="KAI9557339.1"/>
    <property type="molecule type" value="Genomic_DNA"/>
</dbReference>
<organism evidence="1 2">
    <name type="scientific">Daphnia sinensis</name>
    <dbReference type="NCBI Taxonomy" id="1820382"/>
    <lineage>
        <taxon>Eukaryota</taxon>
        <taxon>Metazoa</taxon>
        <taxon>Ecdysozoa</taxon>
        <taxon>Arthropoda</taxon>
        <taxon>Crustacea</taxon>
        <taxon>Branchiopoda</taxon>
        <taxon>Diplostraca</taxon>
        <taxon>Cladocera</taxon>
        <taxon>Anomopoda</taxon>
        <taxon>Daphniidae</taxon>
        <taxon>Daphnia</taxon>
        <taxon>Daphnia similis group</taxon>
    </lineage>
</organism>
<protein>
    <submittedName>
        <fullName evidence="1">Uncharacterized protein</fullName>
    </submittedName>
</protein>
<accession>A0AAD5PUP4</accession>
<comment type="caution">
    <text evidence="1">The sequence shown here is derived from an EMBL/GenBank/DDBJ whole genome shotgun (WGS) entry which is preliminary data.</text>
</comment>
<evidence type="ECO:0000313" key="2">
    <source>
        <dbReference type="Proteomes" id="UP000820818"/>
    </source>
</evidence>
<evidence type="ECO:0000313" key="1">
    <source>
        <dbReference type="EMBL" id="KAI9557339.1"/>
    </source>
</evidence>
<gene>
    <name evidence="1" type="ORF">GHT06_017168</name>
</gene>
<keyword evidence="2" id="KW-1185">Reference proteome</keyword>
<reference evidence="1 2" key="1">
    <citation type="submission" date="2022-05" db="EMBL/GenBank/DDBJ databases">
        <title>A multi-omics perspective on studying reproductive biology in Daphnia sinensis.</title>
        <authorList>
            <person name="Jia J."/>
        </authorList>
    </citation>
    <scope>NUCLEOTIDE SEQUENCE [LARGE SCALE GENOMIC DNA]</scope>
    <source>
        <strain evidence="1 2">WSL</strain>
    </source>
</reference>